<feature type="region of interest" description="Disordered" evidence="1">
    <location>
        <begin position="1"/>
        <end position="58"/>
    </location>
</feature>
<gene>
    <name evidence="2" type="ORF">D584_00070</name>
</gene>
<proteinExistence type="predicted"/>
<accession>M5JSU1</accession>
<protein>
    <submittedName>
        <fullName evidence="2">Uncharacterized protein</fullName>
    </submittedName>
</protein>
<evidence type="ECO:0000256" key="1">
    <source>
        <dbReference type="SAM" id="MobiDB-lite"/>
    </source>
</evidence>
<dbReference type="PATRIC" id="fig|1234597.4.peg.15"/>
<evidence type="ECO:0000313" key="3">
    <source>
        <dbReference type="Proteomes" id="UP000011971"/>
    </source>
</evidence>
<dbReference type="OrthoDB" id="7549697at2"/>
<dbReference type="RefSeq" id="WP_006470223.1">
    <property type="nucleotide sequence ID" value="NZ_AOGE01000001.1"/>
</dbReference>
<feature type="compositionally biased region" description="Basic and acidic residues" evidence="1">
    <location>
        <begin position="10"/>
        <end position="24"/>
    </location>
</feature>
<sequence>MGKLTPDGQWRADYRKAAQERDHAGSQSDLFGGPTIHHQHRRPRQAPIPLARDAGDPPPWCRSVRAALDPETKAAMLESAANWLRPGQRVQIVSAPGSVDGRTGRRVGRVGVIWRLCSPVFADHVYVNLDLVGTERSEKVEFLEIRDIEPID</sequence>
<evidence type="ECO:0000313" key="2">
    <source>
        <dbReference type="EMBL" id="ELT51197.1"/>
    </source>
</evidence>
<dbReference type="EMBL" id="AOGE01000001">
    <property type="protein sequence ID" value="ELT51197.1"/>
    <property type="molecule type" value="Genomic_DNA"/>
</dbReference>
<name>M5JSU1_9HYPH</name>
<reference evidence="2 3" key="1">
    <citation type="journal article" date="2013" name="Gut Pathog.">
        <title>Draft genome of Ochrobactrum intermedium strain M86 isolated from non-ulcer dyspeptic individual from India.</title>
        <authorList>
            <person name="Kulkarni G."/>
            <person name="Dhotre D."/>
            <person name="Dharne M."/>
            <person name="Shetty S."/>
            <person name="Chowdhury S."/>
            <person name="Misra V."/>
            <person name="Misra S."/>
            <person name="Patole M."/>
            <person name="Shouche Y."/>
        </authorList>
    </citation>
    <scope>NUCLEOTIDE SEQUENCE [LARGE SCALE GENOMIC DNA]</scope>
    <source>
        <strain evidence="2 3">M86</strain>
    </source>
</reference>
<organism evidence="2 3">
    <name type="scientific">Brucella intermedia M86</name>
    <dbReference type="NCBI Taxonomy" id="1234597"/>
    <lineage>
        <taxon>Bacteria</taxon>
        <taxon>Pseudomonadati</taxon>
        <taxon>Pseudomonadota</taxon>
        <taxon>Alphaproteobacteria</taxon>
        <taxon>Hyphomicrobiales</taxon>
        <taxon>Brucellaceae</taxon>
        <taxon>Brucella/Ochrobactrum group</taxon>
        <taxon>Brucella</taxon>
    </lineage>
</organism>
<dbReference type="Proteomes" id="UP000011971">
    <property type="component" value="Unassembled WGS sequence"/>
</dbReference>
<comment type="caution">
    <text evidence="2">The sequence shown here is derived from an EMBL/GenBank/DDBJ whole genome shotgun (WGS) entry which is preliminary data.</text>
</comment>
<dbReference type="AlphaFoldDB" id="M5JSU1"/>